<reference evidence="3" key="1">
    <citation type="submission" date="2016-10" db="EMBL/GenBank/DDBJ databases">
        <authorList>
            <person name="Benchimol M."/>
            <person name="Almeida L.G."/>
            <person name="Vasconcelos A.T."/>
            <person name="Perreira-Neves A."/>
            <person name="Rosa I.A."/>
            <person name="Tasca T."/>
            <person name="Bogo M.R."/>
            <person name="de Souza W."/>
        </authorList>
    </citation>
    <scope>NUCLEOTIDE SEQUENCE [LARGE SCALE GENOMIC DNA]</scope>
    <source>
        <strain evidence="3">K</strain>
    </source>
</reference>
<protein>
    <recommendedName>
        <fullName evidence="5">Beige/BEACH domain containing protein</fullName>
    </recommendedName>
</protein>
<gene>
    <name evidence="3" type="ORF">TRFO_07986</name>
</gene>
<dbReference type="Pfam" id="PF02138">
    <property type="entry name" value="Beach"/>
    <property type="match status" value="1"/>
</dbReference>
<dbReference type="Pfam" id="PF14844">
    <property type="entry name" value="PH_BEACH"/>
    <property type="match status" value="1"/>
</dbReference>
<dbReference type="PANTHER" id="PTHR13743:SF161">
    <property type="entry name" value="BEIGE_BEACH DOMAIN CONTAINING PROTEIN"/>
    <property type="match status" value="1"/>
</dbReference>
<dbReference type="InterPro" id="IPR015943">
    <property type="entry name" value="WD40/YVTN_repeat-like_dom_sf"/>
</dbReference>
<dbReference type="PROSITE" id="PS50197">
    <property type="entry name" value="BEACH"/>
    <property type="match status" value="1"/>
</dbReference>
<dbReference type="VEuPathDB" id="TrichDB:TRFO_07986"/>
<accession>A0A1J4JNN2</accession>
<dbReference type="GeneID" id="94828730"/>
<dbReference type="Gene3D" id="1.10.1540.10">
    <property type="entry name" value="BEACH domain"/>
    <property type="match status" value="1"/>
</dbReference>
<evidence type="ECO:0000259" key="1">
    <source>
        <dbReference type="PROSITE" id="PS50197"/>
    </source>
</evidence>
<comment type="caution">
    <text evidence="3">The sequence shown here is derived from an EMBL/GenBank/DDBJ whole genome shotgun (WGS) entry which is preliminary data.</text>
</comment>
<dbReference type="AlphaFoldDB" id="A0A1J4JNN2"/>
<dbReference type="SUPFAM" id="SSF81837">
    <property type="entry name" value="BEACH domain"/>
    <property type="match status" value="1"/>
</dbReference>
<proteinExistence type="predicted"/>
<dbReference type="SUPFAM" id="SSF50978">
    <property type="entry name" value="WD40 repeat-like"/>
    <property type="match status" value="1"/>
</dbReference>
<dbReference type="RefSeq" id="XP_068353458.1">
    <property type="nucleotide sequence ID" value="XM_068494026.1"/>
</dbReference>
<dbReference type="OrthoDB" id="26681at2759"/>
<dbReference type="SMART" id="SM01026">
    <property type="entry name" value="Beach"/>
    <property type="match status" value="1"/>
</dbReference>
<dbReference type="Gene3D" id="2.130.10.10">
    <property type="entry name" value="YVTN repeat-like/Quinoprotein amine dehydrogenase"/>
    <property type="match status" value="1"/>
</dbReference>
<dbReference type="SUPFAM" id="SSF50729">
    <property type="entry name" value="PH domain-like"/>
    <property type="match status" value="1"/>
</dbReference>
<evidence type="ECO:0008006" key="5">
    <source>
        <dbReference type="Google" id="ProtNLM"/>
    </source>
</evidence>
<keyword evidence="4" id="KW-1185">Reference proteome</keyword>
<dbReference type="InterPro" id="IPR023362">
    <property type="entry name" value="PH-BEACH_dom"/>
</dbReference>
<dbReference type="Proteomes" id="UP000179807">
    <property type="component" value="Unassembled WGS sequence"/>
</dbReference>
<evidence type="ECO:0000313" key="3">
    <source>
        <dbReference type="EMBL" id="OHT00322.1"/>
    </source>
</evidence>
<dbReference type="InterPro" id="IPR000409">
    <property type="entry name" value="BEACH_dom"/>
</dbReference>
<dbReference type="InterPro" id="IPR036372">
    <property type="entry name" value="BEACH_dom_sf"/>
</dbReference>
<dbReference type="InterPro" id="IPR050865">
    <property type="entry name" value="BEACH_Domain"/>
</dbReference>
<dbReference type="PANTHER" id="PTHR13743">
    <property type="entry name" value="BEIGE/BEACH-RELATED"/>
    <property type="match status" value="1"/>
</dbReference>
<dbReference type="CDD" id="cd06071">
    <property type="entry name" value="Beach"/>
    <property type="match status" value="1"/>
</dbReference>
<feature type="domain" description="BEACH" evidence="1">
    <location>
        <begin position="440"/>
        <end position="704"/>
    </location>
</feature>
<feature type="domain" description="BEACH-type PH" evidence="2">
    <location>
        <begin position="338"/>
        <end position="440"/>
    </location>
</feature>
<dbReference type="InterPro" id="IPR011993">
    <property type="entry name" value="PH-like_dom_sf"/>
</dbReference>
<dbReference type="Gene3D" id="2.30.29.30">
    <property type="entry name" value="Pleckstrin-homology domain (PH domain)/Phosphotyrosine-binding domain (PTB)"/>
    <property type="match status" value="1"/>
</dbReference>
<name>A0A1J4JNN2_9EUKA</name>
<evidence type="ECO:0000313" key="4">
    <source>
        <dbReference type="Proteomes" id="UP000179807"/>
    </source>
</evidence>
<organism evidence="3 4">
    <name type="scientific">Tritrichomonas foetus</name>
    <dbReference type="NCBI Taxonomy" id="1144522"/>
    <lineage>
        <taxon>Eukaryota</taxon>
        <taxon>Metamonada</taxon>
        <taxon>Parabasalia</taxon>
        <taxon>Tritrichomonadida</taxon>
        <taxon>Tritrichomonadidae</taxon>
        <taxon>Tritrichomonas</taxon>
    </lineage>
</organism>
<dbReference type="InterPro" id="IPR036322">
    <property type="entry name" value="WD40_repeat_dom_sf"/>
</dbReference>
<sequence>MASLLLHYSILMKSNDYIEITRSFIEIACSKILEKPEIYDNTTIINFFICVNSFLFFKPQNIANDDFITINNVSDIDDLAENFDVQKMKNSRFNLSHNNLSWKDKEIAKNVLSIFEIFQTKEVIIYDLLIAYFLIYDEPNFVINHMTHIQFLCTSSSIFKLFTYIYFRLYLVGKVSFNNIDLRDISLDECFLSFTEHIEKLNNIIIIRESLDILANIKTFVKDQSQQKILYPQHNDLYFSFCQLSQHNIAVKMNENNELNKKRWLHIWSCLTISGAPWSMANPPTIHYTRDFTNCYMLCPFKTKRNWKYSPSEFTHLIPSRSTDANISRMLRKFSHANDESIPDTYANEQRIRYSSACEAIFMKRTDHVEFSICNDSIMLSMADNHRITIPLQNVLYILPRTHLHHKTAIEIFSKDGRSLFLNFQESSSDEIMKIIPNIENMNYFIKPEDATLMWKQNLFTNFEYLLLLNIFSGRSFNNPSQYPIFPWILKNYNKLDLNEDDVFRDLSKPIGALNNENLEELKEIMEFMCEQGVGLFNKAMISPSDIYHYMCRLEPFKTLKKNYFDNRHFDSIINEWNNVMSEDSTFNELIPEFFFQPEFLCCDELGKVELPPWAKNEVEFIYFHRKALESPYVSKNLNKWIDLVFGVNQKNIEKNNVFSEYAYEDVWNDDNLNDSLKRNLIESSKRAKGQIPTQLFTAQHPSRQDIQENSKLHHNIKINIEGVLFSKMNCCGTIKIITDQYKLVVYNINTNSIIVKQLKLSNAKFSDFGDNIIAYSENELYEINQNGQETIIHCSNLQNFTSLYPWLATVGTDLIIRISNATNLREPVQTITYFREKTECCVINNDFHVLVIGSNKGDLIIYSLERSVSFRVVSLGKCIVNSVVITPSWGFIVAFASETSDGKATFFSKTFNINGMLIRRVEIPGIVKVITTWKSIHGFDFLAFAVERTVFICEAFYMNFNEPFMILETPPIEISYLTQTDEIAVITREGSIKFKQVHVDDLLIL</sequence>
<dbReference type="EMBL" id="MLAK01000960">
    <property type="protein sequence ID" value="OHT00322.1"/>
    <property type="molecule type" value="Genomic_DNA"/>
</dbReference>
<evidence type="ECO:0000259" key="2">
    <source>
        <dbReference type="PROSITE" id="PS51783"/>
    </source>
</evidence>
<dbReference type="PROSITE" id="PS51783">
    <property type="entry name" value="PH_BEACH"/>
    <property type="match status" value="1"/>
</dbReference>